<protein>
    <submittedName>
        <fullName evidence="1">Uncharacterized protein</fullName>
    </submittedName>
</protein>
<proteinExistence type="predicted"/>
<dbReference type="Gramene" id="rna41705">
    <property type="protein sequence ID" value="RHN47145.1"/>
    <property type="gene ID" value="gene41705"/>
</dbReference>
<name>A0A396H7J2_MEDTR</name>
<organism evidence="1">
    <name type="scientific">Medicago truncatula</name>
    <name type="common">Barrel medic</name>
    <name type="synonym">Medicago tribuloides</name>
    <dbReference type="NCBI Taxonomy" id="3880"/>
    <lineage>
        <taxon>Eukaryota</taxon>
        <taxon>Viridiplantae</taxon>
        <taxon>Streptophyta</taxon>
        <taxon>Embryophyta</taxon>
        <taxon>Tracheophyta</taxon>
        <taxon>Spermatophyta</taxon>
        <taxon>Magnoliopsida</taxon>
        <taxon>eudicotyledons</taxon>
        <taxon>Gunneridae</taxon>
        <taxon>Pentapetalae</taxon>
        <taxon>rosids</taxon>
        <taxon>fabids</taxon>
        <taxon>Fabales</taxon>
        <taxon>Fabaceae</taxon>
        <taxon>Papilionoideae</taxon>
        <taxon>50 kb inversion clade</taxon>
        <taxon>NPAAA clade</taxon>
        <taxon>Hologalegina</taxon>
        <taxon>IRL clade</taxon>
        <taxon>Trifolieae</taxon>
        <taxon>Medicago</taxon>
    </lineage>
</organism>
<accession>A0A396H7J2</accession>
<dbReference type="Proteomes" id="UP000265566">
    <property type="component" value="Chromosome 7"/>
</dbReference>
<sequence>MSLSLRQVEQTPTVLEKSEICFLHLICLLHTTAFRVFFVE</sequence>
<evidence type="ECO:0000313" key="1">
    <source>
        <dbReference type="EMBL" id="RHN47145.1"/>
    </source>
</evidence>
<reference evidence="1" key="1">
    <citation type="journal article" date="2018" name="Nat. Plants">
        <title>Whole-genome landscape of Medicago truncatula symbiotic genes.</title>
        <authorList>
            <person name="Pecrix Y."/>
            <person name="Gamas P."/>
            <person name="Carrere S."/>
        </authorList>
    </citation>
    <scope>NUCLEOTIDE SEQUENCE</scope>
    <source>
        <tissue evidence="1">Leaves</tissue>
    </source>
</reference>
<dbReference type="EMBL" id="PSQE01000007">
    <property type="protein sequence ID" value="RHN47145.1"/>
    <property type="molecule type" value="Genomic_DNA"/>
</dbReference>
<comment type="caution">
    <text evidence="1">The sequence shown here is derived from an EMBL/GenBank/DDBJ whole genome shotgun (WGS) entry which is preliminary data.</text>
</comment>
<gene>
    <name evidence="1" type="ORF">MtrunA17_Chr7g0249751</name>
</gene>
<dbReference type="AlphaFoldDB" id="A0A396H7J2"/>